<dbReference type="AlphaFoldDB" id="A0A8J2SNL2"/>
<sequence length="313" mass="33776">MSKQVEKADKAAVKAAIQKMSKQVEQQDAAAAAAPAPAASQGPQLPPFAVSYDPKDVAELASRLSLEEYPVVQLETGELRLAPQFHLIGRCGKGFISCQCETEPRGADYVYTNLPDPINTSMDALVRRWCCLVKNSPAMGGFAADQWYNAHGSRTLQAIERKQATLITCVDGFVDNLLEDPNLATLARLAGLPDGVQTQHAISVISREAKQARSAFLAGDWALVTRLGGTLLHISIQTSDPADVPSDDEDIQRLFAAVDILQSVLSSGYSKNCWRLAPESSRAGYGFACATKRLPEKPDCPIGEKPEGYDDVD</sequence>
<organism evidence="1 2">
    <name type="scientific">Pelagomonas calceolata</name>
    <dbReference type="NCBI Taxonomy" id="35677"/>
    <lineage>
        <taxon>Eukaryota</taxon>
        <taxon>Sar</taxon>
        <taxon>Stramenopiles</taxon>
        <taxon>Ochrophyta</taxon>
        <taxon>Pelagophyceae</taxon>
        <taxon>Pelagomonadales</taxon>
        <taxon>Pelagomonadaceae</taxon>
        <taxon>Pelagomonas</taxon>
    </lineage>
</organism>
<accession>A0A8J2SNL2</accession>
<reference evidence="1" key="1">
    <citation type="submission" date="2021-11" db="EMBL/GenBank/DDBJ databases">
        <authorList>
            <consortium name="Genoscope - CEA"/>
            <person name="William W."/>
        </authorList>
    </citation>
    <scope>NUCLEOTIDE SEQUENCE</scope>
</reference>
<dbReference type="Proteomes" id="UP000789595">
    <property type="component" value="Unassembled WGS sequence"/>
</dbReference>
<dbReference type="EMBL" id="CAKKNE010000005">
    <property type="protein sequence ID" value="CAH0375893.1"/>
    <property type="molecule type" value="Genomic_DNA"/>
</dbReference>
<evidence type="ECO:0000313" key="1">
    <source>
        <dbReference type="EMBL" id="CAH0375893.1"/>
    </source>
</evidence>
<protein>
    <submittedName>
        <fullName evidence="1">Uncharacterized protein</fullName>
    </submittedName>
</protein>
<evidence type="ECO:0000313" key="2">
    <source>
        <dbReference type="Proteomes" id="UP000789595"/>
    </source>
</evidence>
<keyword evidence="2" id="KW-1185">Reference proteome</keyword>
<proteinExistence type="predicted"/>
<gene>
    <name evidence="1" type="ORF">PECAL_5P04410</name>
</gene>
<comment type="caution">
    <text evidence="1">The sequence shown here is derived from an EMBL/GenBank/DDBJ whole genome shotgun (WGS) entry which is preliminary data.</text>
</comment>
<name>A0A8J2SNL2_9STRA</name>